<keyword evidence="8" id="KW-1185">Reference proteome</keyword>
<evidence type="ECO:0000313" key="7">
    <source>
        <dbReference type="EMBL" id="SEO00591.1"/>
    </source>
</evidence>
<name>A0A1H8L680_9FLAO</name>
<feature type="transmembrane region" description="Helical" evidence="5">
    <location>
        <begin position="47"/>
        <end position="63"/>
    </location>
</feature>
<dbReference type="Gene3D" id="1.20.1720.10">
    <property type="entry name" value="Multidrug resistance protein D"/>
    <property type="match status" value="1"/>
</dbReference>
<protein>
    <submittedName>
        <fullName evidence="7">Drug resistance transporter, EmrB/QacA subfamily</fullName>
    </submittedName>
</protein>
<keyword evidence="2 5" id="KW-0812">Transmembrane</keyword>
<feature type="transmembrane region" description="Helical" evidence="5">
    <location>
        <begin position="270"/>
        <end position="290"/>
    </location>
</feature>
<comment type="subcellular location">
    <subcellularLocation>
        <location evidence="1">Membrane</location>
        <topology evidence="1">Multi-pass membrane protein</topology>
    </subcellularLocation>
</comment>
<feature type="transmembrane region" description="Helical" evidence="5">
    <location>
        <begin position="168"/>
        <end position="187"/>
    </location>
</feature>
<keyword evidence="3 5" id="KW-1133">Transmembrane helix</keyword>
<gene>
    <name evidence="7" type="ORF">SAMN04487942_1538</name>
</gene>
<evidence type="ECO:0000256" key="3">
    <source>
        <dbReference type="ARBA" id="ARBA00022989"/>
    </source>
</evidence>
<accession>A0A1H8L680</accession>
<evidence type="ECO:0000313" key="8">
    <source>
        <dbReference type="Proteomes" id="UP000198657"/>
    </source>
</evidence>
<evidence type="ECO:0000256" key="4">
    <source>
        <dbReference type="ARBA" id="ARBA00023136"/>
    </source>
</evidence>
<dbReference type="InterPro" id="IPR011701">
    <property type="entry name" value="MFS"/>
</dbReference>
<dbReference type="InterPro" id="IPR020846">
    <property type="entry name" value="MFS_dom"/>
</dbReference>
<dbReference type="PROSITE" id="PS50850">
    <property type="entry name" value="MFS"/>
    <property type="match status" value="1"/>
</dbReference>
<dbReference type="OrthoDB" id="783189at2"/>
<organism evidence="7 8">
    <name type="scientific">Flavobacterium sinopsychrotolerans</name>
    <dbReference type="NCBI Taxonomy" id="604089"/>
    <lineage>
        <taxon>Bacteria</taxon>
        <taxon>Pseudomonadati</taxon>
        <taxon>Bacteroidota</taxon>
        <taxon>Flavobacteriia</taxon>
        <taxon>Flavobacteriales</taxon>
        <taxon>Flavobacteriaceae</taxon>
        <taxon>Flavobacterium</taxon>
    </lineage>
</organism>
<evidence type="ECO:0000256" key="1">
    <source>
        <dbReference type="ARBA" id="ARBA00004141"/>
    </source>
</evidence>
<evidence type="ECO:0000256" key="2">
    <source>
        <dbReference type="ARBA" id="ARBA00022692"/>
    </source>
</evidence>
<feature type="transmembrane region" description="Helical" evidence="5">
    <location>
        <begin position="225"/>
        <end position="245"/>
    </location>
</feature>
<dbReference type="GO" id="GO:0022857">
    <property type="term" value="F:transmembrane transporter activity"/>
    <property type="evidence" value="ECO:0007669"/>
    <property type="project" value="InterPro"/>
</dbReference>
<dbReference type="InterPro" id="IPR036259">
    <property type="entry name" value="MFS_trans_sf"/>
</dbReference>
<feature type="transmembrane region" description="Helical" evidence="5">
    <location>
        <begin position="7"/>
        <end position="27"/>
    </location>
</feature>
<dbReference type="EMBL" id="FODN01000002">
    <property type="protein sequence ID" value="SEO00591.1"/>
    <property type="molecule type" value="Genomic_DNA"/>
</dbReference>
<dbReference type="Proteomes" id="UP000198657">
    <property type="component" value="Unassembled WGS sequence"/>
</dbReference>
<dbReference type="RefSeq" id="WP_091168590.1">
    <property type="nucleotide sequence ID" value="NZ_CBCSFM010000002.1"/>
</dbReference>
<dbReference type="AlphaFoldDB" id="A0A1H8L680"/>
<feature type="transmembrane region" description="Helical" evidence="5">
    <location>
        <begin position="365"/>
        <end position="386"/>
    </location>
</feature>
<dbReference type="Pfam" id="PF07690">
    <property type="entry name" value="MFS_1"/>
    <property type="match status" value="1"/>
</dbReference>
<feature type="domain" description="Major facilitator superfamily (MFS) profile" evidence="6">
    <location>
        <begin position="9"/>
        <end position="453"/>
    </location>
</feature>
<feature type="transmembrane region" description="Helical" evidence="5">
    <location>
        <begin position="75"/>
        <end position="94"/>
    </location>
</feature>
<dbReference type="GO" id="GO:0016020">
    <property type="term" value="C:membrane"/>
    <property type="evidence" value="ECO:0007669"/>
    <property type="project" value="UniProtKB-SubCell"/>
</dbReference>
<feature type="transmembrane region" description="Helical" evidence="5">
    <location>
        <begin position="133"/>
        <end position="156"/>
    </location>
</feature>
<dbReference type="Gene3D" id="1.20.1250.20">
    <property type="entry name" value="MFS general substrate transporter like domains"/>
    <property type="match status" value="1"/>
</dbReference>
<feature type="transmembrane region" description="Helical" evidence="5">
    <location>
        <begin position="310"/>
        <end position="328"/>
    </location>
</feature>
<feature type="transmembrane region" description="Helical" evidence="5">
    <location>
        <begin position="199"/>
        <end position="219"/>
    </location>
</feature>
<dbReference type="STRING" id="604089.SAMN04487942_1538"/>
<feature type="transmembrane region" description="Helical" evidence="5">
    <location>
        <begin position="335"/>
        <end position="353"/>
    </location>
</feature>
<reference evidence="8" key="1">
    <citation type="submission" date="2016-10" db="EMBL/GenBank/DDBJ databases">
        <authorList>
            <person name="Varghese N."/>
            <person name="Submissions S."/>
        </authorList>
    </citation>
    <scope>NUCLEOTIDE SEQUENCE [LARGE SCALE GENOMIC DNA]</scope>
    <source>
        <strain evidence="8">CGMCC 1.8704</strain>
    </source>
</reference>
<keyword evidence="4 5" id="KW-0472">Membrane</keyword>
<sequence>MKETNKWLALIIVLVAPLLSVIDVYIVNMALPEIKQQYLTSDSNTELVISSYLLGYCVFLVTGGRAGDFFGRKKIFIIGMLSFTITSALCGYADTIFQLILFRFFQGVAAAFMIPQTLTIIQVTFREAKERNLAFGYFGITLGIASILGQFLGGYFVAHHYIEESWRLIFLINVPFGLVTVVLSFFFLQETSLHRGGKFDLLGVLLLTIALGSLIYGLTLIPEQGFSILVLLLLFLSGILLYVFWKNQKRKTQQQSSPLMNTNLFKIKSFNLVLLVALFFFGAHNSYLLICAVQFQKTLYLDPYVASQYFTFNGIGFLMSSFIALKLLHKYGIKLLIIGCFLMIISLILQVFTLGDPANVKYIPWFLLLYGLGQGTLLPSILNYALKKIPTDYAALAGGVYSTVQQFSSAFGISIIGSVFFYSLKQGLDGYSIAISMAIVYLVFVTLFLYRLSKLNTANPS</sequence>
<feature type="transmembrane region" description="Helical" evidence="5">
    <location>
        <begin position="407"/>
        <end position="424"/>
    </location>
</feature>
<evidence type="ECO:0000259" key="6">
    <source>
        <dbReference type="PROSITE" id="PS50850"/>
    </source>
</evidence>
<dbReference type="SUPFAM" id="SSF103473">
    <property type="entry name" value="MFS general substrate transporter"/>
    <property type="match status" value="1"/>
</dbReference>
<dbReference type="PANTHER" id="PTHR42718:SF39">
    <property type="entry name" value="ACTINORHODIN TRANSPORTER-RELATED"/>
    <property type="match status" value="1"/>
</dbReference>
<evidence type="ECO:0000256" key="5">
    <source>
        <dbReference type="SAM" id="Phobius"/>
    </source>
</evidence>
<dbReference type="PANTHER" id="PTHR42718">
    <property type="entry name" value="MAJOR FACILITATOR SUPERFAMILY MULTIDRUG TRANSPORTER MFSC"/>
    <property type="match status" value="1"/>
</dbReference>
<proteinExistence type="predicted"/>
<dbReference type="CDD" id="cd17321">
    <property type="entry name" value="MFS_MMR_MDR_like"/>
    <property type="match status" value="1"/>
</dbReference>
<feature type="transmembrane region" description="Helical" evidence="5">
    <location>
        <begin position="430"/>
        <end position="450"/>
    </location>
</feature>
<feature type="transmembrane region" description="Helical" evidence="5">
    <location>
        <begin position="100"/>
        <end position="121"/>
    </location>
</feature>